<feature type="chain" id="PRO_5035152909" evidence="2">
    <location>
        <begin position="21"/>
        <end position="248"/>
    </location>
</feature>
<sequence>MRRALVFVCAFCAVLRLGLGILSKQDTEETSASQLKKLDRRVDLLGQASYDHSHYHSGGDFGYGLGGYDHHHYDHHDHHDHHVSHNDAALKGLLVPLAGVALLGAAALFASNPVLLQLGVITGKRRRRDIGDLLRNEKFRDIQALEKFIEQLPRAQVVKQEKKLLASYLMCSGAATYGNRCIERLTCEIENPLSNVTQLERHVLEIVHSDIMKNEFIPLDLKHRIEKAKSIGKTVGKCQRFFCSDIDK</sequence>
<organism evidence="3 4">
    <name type="scientific">Cimex lectularius</name>
    <name type="common">Bed bug</name>
    <name type="synonym">Acanthia lectularia</name>
    <dbReference type="NCBI Taxonomy" id="79782"/>
    <lineage>
        <taxon>Eukaryota</taxon>
        <taxon>Metazoa</taxon>
        <taxon>Ecdysozoa</taxon>
        <taxon>Arthropoda</taxon>
        <taxon>Hexapoda</taxon>
        <taxon>Insecta</taxon>
        <taxon>Pterygota</taxon>
        <taxon>Neoptera</taxon>
        <taxon>Paraneoptera</taxon>
        <taxon>Hemiptera</taxon>
        <taxon>Heteroptera</taxon>
        <taxon>Panheteroptera</taxon>
        <taxon>Cimicomorpha</taxon>
        <taxon>Cimicidae</taxon>
        <taxon>Cimex</taxon>
    </lineage>
</organism>
<keyword evidence="2" id="KW-0732">Signal</keyword>
<evidence type="ECO:0000256" key="2">
    <source>
        <dbReference type="SAM" id="SignalP"/>
    </source>
</evidence>
<protein>
    <submittedName>
        <fullName evidence="3">Uncharacterized protein</fullName>
    </submittedName>
</protein>
<dbReference type="EnsemblMetazoa" id="XM_014386490.1">
    <property type="protein sequence ID" value="XP_014241976.1"/>
    <property type="gene ID" value="LOC106662417"/>
</dbReference>
<name>A0A8I6RA05_CIMLE</name>
<evidence type="ECO:0000313" key="3">
    <source>
        <dbReference type="EnsemblMetazoa" id="XP_014241976.1"/>
    </source>
</evidence>
<keyword evidence="4" id="KW-1185">Reference proteome</keyword>
<keyword evidence="1" id="KW-1133">Transmembrane helix</keyword>
<proteinExistence type="predicted"/>
<dbReference type="OMA" id="MENELVT"/>
<dbReference type="AlphaFoldDB" id="A0A8I6RA05"/>
<reference evidence="3" key="1">
    <citation type="submission" date="2022-01" db="UniProtKB">
        <authorList>
            <consortium name="EnsemblMetazoa"/>
        </authorList>
    </citation>
    <scope>IDENTIFICATION</scope>
</reference>
<evidence type="ECO:0000256" key="1">
    <source>
        <dbReference type="SAM" id="Phobius"/>
    </source>
</evidence>
<feature type="transmembrane region" description="Helical" evidence="1">
    <location>
        <begin position="93"/>
        <end position="118"/>
    </location>
</feature>
<evidence type="ECO:0000313" key="4">
    <source>
        <dbReference type="Proteomes" id="UP000494040"/>
    </source>
</evidence>
<keyword evidence="1" id="KW-0472">Membrane</keyword>
<accession>A0A8I6RA05</accession>
<feature type="signal peptide" evidence="2">
    <location>
        <begin position="1"/>
        <end position="20"/>
    </location>
</feature>
<keyword evidence="1" id="KW-0812">Transmembrane</keyword>
<dbReference type="OrthoDB" id="6423999at2759"/>
<dbReference type="Proteomes" id="UP000494040">
    <property type="component" value="Unassembled WGS sequence"/>
</dbReference>
<dbReference type="KEGG" id="clec:106662417"/>
<dbReference type="RefSeq" id="XP_014241976.1">
    <property type="nucleotide sequence ID" value="XM_014386490.1"/>
</dbReference>
<dbReference type="GeneID" id="106662417"/>